<gene>
    <name evidence="2" type="primary">Dmoj\GI16323</name>
    <name evidence="2" type="ORF">Dmoj_GI16323</name>
</gene>
<evidence type="ECO:0008006" key="4">
    <source>
        <dbReference type="Google" id="ProtNLM"/>
    </source>
</evidence>
<evidence type="ECO:0000313" key="2">
    <source>
        <dbReference type="EMBL" id="EDW05882.1"/>
    </source>
</evidence>
<proteinExistence type="predicted"/>
<dbReference type="Proteomes" id="UP000009192">
    <property type="component" value="Unassembled WGS sequence"/>
</dbReference>
<protein>
    <recommendedName>
        <fullName evidence="4">Transmembrane protein</fullName>
    </recommendedName>
</protein>
<keyword evidence="3" id="KW-1185">Reference proteome</keyword>
<dbReference type="OrthoDB" id="7928339at2759"/>
<evidence type="ECO:0000256" key="1">
    <source>
        <dbReference type="SAM" id="Phobius"/>
    </source>
</evidence>
<feature type="transmembrane region" description="Helical" evidence="1">
    <location>
        <begin position="61"/>
        <end position="79"/>
    </location>
</feature>
<accession>B4L686</accession>
<dbReference type="EMBL" id="CH933812">
    <property type="protein sequence ID" value="EDW05882.1"/>
    <property type="molecule type" value="Genomic_DNA"/>
</dbReference>
<evidence type="ECO:0000313" key="3">
    <source>
        <dbReference type="Proteomes" id="UP000009192"/>
    </source>
</evidence>
<reference evidence="2 3" key="1">
    <citation type="journal article" date="2007" name="Nature">
        <title>Evolution of genes and genomes on the Drosophila phylogeny.</title>
        <authorList>
            <consortium name="Drosophila 12 Genomes Consortium"/>
            <person name="Clark A.G."/>
            <person name="Eisen M.B."/>
            <person name="Smith D.R."/>
            <person name="Bergman C.M."/>
            <person name="Oliver B."/>
            <person name="Markow T.A."/>
            <person name="Kaufman T.C."/>
            <person name="Kellis M."/>
            <person name="Gelbart W."/>
            <person name="Iyer V.N."/>
            <person name="Pollard D.A."/>
            <person name="Sackton T.B."/>
            <person name="Larracuente A.M."/>
            <person name="Singh N.D."/>
            <person name="Abad J.P."/>
            <person name="Abt D.N."/>
            <person name="Adryan B."/>
            <person name="Aguade M."/>
            <person name="Akashi H."/>
            <person name="Anderson W.W."/>
            <person name="Aquadro C.F."/>
            <person name="Ardell D.H."/>
            <person name="Arguello R."/>
            <person name="Artieri C.G."/>
            <person name="Barbash D.A."/>
            <person name="Barker D."/>
            <person name="Barsanti P."/>
            <person name="Batterham P."/>
            <person name="Batzoglou S."/>
            <person name="Begun D."/>
            <person name="Bhutkar A."/>
            <person name="Blanco E."/>
            <person name="Bosak S.A."/>
            <person name="Bradley R.K."/>
            <person name="Brand A.D."/>
            <person name="Brent M.R."/>
            <person name="Brooks A.N."/>
            <person name="Brown R.H."/>
            <person name="Butlin R.K."/>
            <person name="Caggese C."/>
            <person name="Calvi B.R."/>
            <person name="Bernardo de Carvalho A."/>
            <person name="Caspi A."/>
            <person name="Castrezana S."/>
            <person name="Celniker S.E."/>
            <person name="Chang J.L."/>
            <person name="Chapple C."/>
            <person name="Chatterji S."/>
            <person name="Chinwalla A."/>
            <person name="Civetta A."/>
            <person name="Clifton S.W."/>
            <person name="Comeron J.M."/>
            <person name="Costello J.C."/>
            <person name="Coyne J.A."/>
            <person name="Daub J."/>
            <person name="David R.G."/>
            <person name="Delcher A.L."/>
            <person name="Delehaunty K."/>
            <person name="Do C.B."/>
            <person name="Ebling H."/>
            <person name="Edwards K."/>
            <person name="Eickbush T."/>
            <person name="Evans J.D."/>
            <person name="Filipski A."/>
            <person name="Findeiss S."/>
            <person name="Freyhult E."/>
            <person name="Fulton L."/>
            <person name="Fulton R."/>
            <person name="Garcia A.C."/>
            <person name="Gardiner A."/>
            <person name="Garfield D.A."/>
            <person name="Garvin B.E."/>
            <person name="Gibson G."/>
            <person name="Gilbert D."/>
            <person name="Gnerre S."/>
            <person name="Godfrey J."/>
            <person name="Good R."/>
            <person name="Gotea V."/>
            <person name="Gravely B."/>
            <person name="Greenberg A.J."/>
            <person name="Griffiths-Jones S."/>
            <person name="Gross S."/>
            <person name="Guigo R."/>
            <person name="Gustafson E.A."/>
            <person name="Haerty W."/>
            <person name="Hahn M.W."/>
            <person name="Halligan D.L."/>
            <person name="Halpern A.L."/>
            <person name="Halter G.M."/>
            <person name="Han M.V."/>
            <person name="Heger A."/>
            <person name="Hillier L."/>
            <person name="Hinrichs A.S."/>
            <person name="Holmes I."/>
            <person name="Hoskins R.A."/>
            <person name="Hubisz M.J."/>
            <person name="Hultmark D."/>
            <person name="Huntley M.A."/>
            <person name="Jaffe D.B."/>
            <person name="Jagadeeshan S."/>
            <person name="Jeck W.R."/>
            <person name="Johnson J."/>
            <person name="Jones C.D."/>
            <person name="Jordan W.C."/>
            <person name="Karpen G.H."/>
            <person name="Kataoka E."/>
            <person name="Keightley P.D."/>
            <person name="Kheradpour P."/>
            <person name="Kirkness E.F."/>
            <person name="Koerich L.B."/>
            <person name="Kristiansen K."/>
            <person name="Kudrna D."/>
            <person name="Kulathinal R.J."/>
            <person name="Kumar S."/>
            <person name="Kwok R."/>
            <person name="Lander E."/>
            <person name="Langley C.H."/>
            <person name="Lapoint R."/>
            <person name="Lazzaro B.P."/>
            <person name="Lee S.J."/>
            <person name="Levesque L."/>
            <person name="Li R."/>
            <person name="Lin C.F."/>
            <person name="Lin M.F."/>
            <person name="Lindblad-Toh K."/>
            <person name="Llopart A."/>
            <person name="Long M."/>
            <person name="Low L."/>
            <person name="Lozovsky E."/>
            <person name="Lu J."/>
            <person name="Luo M."/>
            <person name="Machado C.A."/>
            <person name="Makalowski W."/>
            <person name="Marzo M."/>
            <person name="Matsuda M."/>
            <person name="Matzkin L."/>
            <person name="McAllister B."/>
            <person name="McBride C.S."/>
            <person name="McKernan B."/>
            <person name="McKernan K."/>
            <person name="Mendez-Lago M."/>
            <person name="Minx P."/>
            <person name="Mollenhauer M.U."/>
            <person name="Montooth K."/>
            <person name="Mount S.M."/>
            <person name="Mu X."/>
            <person name="Myers E."/>
            <person name="Negre B."/>
            <person name="Newfeld S."/>
            <person name="Nielsen R."/>
            <person name="Noor M.A."/>
            <person name="O'Grady P."/>
            <person name="Pachter L."/>
            <person name="Papaceit M."/>
            <person name="Parisi M.J."/>
            <person name="Parisi M."/>
            <person name="Parts L."/>
            <person name="Pedersen J.S."/>
            <person name="Pesole G."/>
            <person name="Phillippy A.M."/>
            <person name="Ponting C.P."/>
            <person name="Pop M."/>
            <person name="Porcelli D."/>
            <person name="Powell J.R."/>
            <person name="Prohaska S."/>
            <person name="Pruitt K."/>
            <person name="Puig M."/>
            <person name="Quesneville H."/>
            <person name="Ram K.R."/>
            <person name="Rand D."/>
            <person name="Rasmussen M.D."/>
            <person name="Reed L.K."/>
            <person name="Reenan R."/>
            <person name="Reily A."/>
            <person name="Remington K.A."/>
            <person name="Rieger T.T."/>
            <person name="Ritchie M.G."/>
            <person name="Robin C."/>
            <person name="Rogers Y.H."/>
            <person name="Rohde C."/>
            <person name="Rozas J."/>
            <person name="Rubenfield M.J."/>
            <person name="Ruiz A."/>
            <person name="Russo S."/>
            <person name="Salzberg S.L."/>
            <person name="Sanchez-Gracia A."/>
            <person name="Saranga D.J."/>
            <person name="Sato H."/>
            <person name="Schaeffer S.W."/>
            <person name="Schatz M.C."/>
            <person name="Schlenke T."/>
            <person name="Schwartz R."/>
            <person name="Segarra C."/>
            <person name="Singh R.S."/>
            <person name="Sirot L."/>
            <person name="Sirota M."/>
            <person name="Sisneros N.B."/>
            <person name="Smith C.D."/>
            <person name="Smith T.F."/>
            <person name="Spieth J."/>
            <person name="Stage D.E."/>
            <person name="Stark A."/>
            <person name="Stephan W."/>
            <person name="Strausberg R.L."/>
            <person name="Strempel S."/>
            <person name="Sturgill D."/>
            <person name="Sutton G."/>
            <person name="Sutton G.G."/>
            <person name="Tao W."/>
            <person name="Teichmann S."/>
            <person name="Tobari Y.N."/>
            <person name="Tomimura Y."/>
            <person name="Tsolas J.M."/>
            <person name="Valente V.L."/>
            <person name="Venter E."/>
            <person name="Venter J.C."/>
            <person name="Vicario S."/>
            <person name="Vieira F.G."/>
            <person name="Vilella A.J."/>
            <person name="Villasante A."/>
            <person name="Walenz B."/>
            <person name="Wang J."/>
            <person name="Wasserman M."/>
            <person name="Watts T."/>
            <person name="Wilson D."/>
            <person name="Wilson R.K."/>
            <person name="Wing R.A."/>
            <person name="Wolfner M.F."/>
            <person name="Wong A."/>
            <person name="Wong G.K."/>
            <person name="Wu C.I."/>
            <person name="Wu G."/>
            <person name="Yamamoto D."/>
            <person name="Yang H.P."/>
            <person name="Yang S.P."/>
            <person name="Yorke J.A."/>
            <person name="Yoshida K."/>
            <person name="Zdobnov E."/>
            <person name="Zhang P."/>
            <person name="Zhang Y."/>
            <person name="Zimin A.V."/>
            <person name="Baldwin J."/>
            <person name="Abdouelleil A."/>
            <person name="Abdulkadir J."/>
            <person name="Abebe A."/>
            <person name="Abera B."/>
            <person name="Abreu J."/>
            <person name="Acer S.C."/>
            <person name="Aftuck L."/>
            <person name="Alexander A."/>
            <person name="An P."/>
            <person name="Anderson E."/>
            <person name="Anderson S."/>
            <person name="Arachi H."/>
            <person name="Azer M."/>
            <person name="Bachantsang P."/>
            <person name="Barry A."/>
            <person name="Bayul T."/>
            <person name="Berlin A."/>
            <person name="Bessette D."/>
            <person name="Bloom T."/>
            <person name="Blye J."/>
            <person name="Boguslavskiy L."/>
            <person name="Bonnet C."/>
            <person name="Boukhgalter B."/>
            <person name="Bourzgui I."/>
            <person name="Brown A."/>
            <person name="Cahill P."/>
            <person name="Channer S."/>
            <person name="Cheshatsang Y."/>
            <person name="Chuda L."/>
            <person name="Citroen M."/>
            <person name="Collymore A."/>
            <person name="Cooke P."/>
            <person name="Costello M."/>
            <person name="D'Aco K."/>
            <person name="Daza R."/>
            <person name="De Haan G."/>
            <person name="DeGray S."/>
            <person name="DeMaso C."/>
            <person name="Dhargay N."/>
            <person name="Dooley K."/>
            <person name="Dooley E."/>
            <person name="Doricent M."/>
            <person name="Dorje P."/>
            <person name="Dorjee K."/>
            <person name="Dupes A."/>
            <person name="Elong R."/>
            <person name="Falk J."/>
            <person name="Farina A."/>
            <person name="Faro S."/>
            <person name="Ferguson D."/>
            <person name="Fisher S."/>
            <person name="Foley C.D."/>
            <person name="Franke A."/>
            <person name="Friedrich D."/>
            <person name="Gadbois L."/>
            <person name="Gearin G."/>
            <person name="Gearin C.R."/>
            <person name="Giannoukos G."/>
            <person name="Goode T."/>
            <person name="Graham J."/>
            <person name="Grandbois E."/>
            <person name="Grewal S."/>
            <person name="Gyaltsen K."/>
            <person name="Hafez N."/>
            <person name="Hagos B."/>
            <person name="Hall J."/>
            <person name="Henson C."/>
            <person name="Hollinger A."/>
            <person name="Honan T."/>
            <person name="Huard M.D."/>
            <person name="Hughes L."/>
            <person name="Hurhula B."/>
            <person name="Husby M.E."/>
            <person name="Kamat A."/>
            <person name="Kanga B."/>
            <person name="Kashin S."/>
            <person name="Khazanovich D."/>
            <person name="Kisner P."/>
            <person name="Lance K."/>
            <person name="Lara M."/>
            <person name="Lee W."/>
            <person name="Lennon N."/>
            <person name="Letendre F."/>
            <person name="LeVine R."/>
            <person name="Lipovsky A."/>
            <person name="Liu X."/>
            <person name="Liu J."/>
            <person name="Liu S."/>
            <person name="Lokyitsang T."/>
            <person name="Lokyitsang Y."/>
            <person name="Lubonja R."/>
            <person name="Lui A."/>
            <person name="MacDonald P."/>
            <person name="Magnisalis V."/>
            <person name="Maru K."/>
            <person name="Matthews C."/>
            <person name="McCusker W."/>
            <person name="McDonough S."/>
            <person name="Mehta T."/>
            <person name="Meldrim J."/>
            <person name="Meneus L."/>
            <person name="Mihai O."/>
            <person name="Mihalev A."/>
            <person name="Mihova T."/>
            <person name="Mittelman R."/>
            <person name="Mlenga V."/>
            <person name="Montmayeur A."/>
            <person name="Mulrain L."/>
            <person name="Navidi A."/>
            <person name="Naylor J."/>
            <person name="Negash T."/>
            <person name="Nguyen T."/>
            <person name="Nguyen N."/>
            <person name="Nicol R."/>
            <person name="Norbu C."/>
            <person name="Norbu N."/>
            <person name="Novod N."/>
            <person name="O'Neill B."/>
            <person name="Osman S."/>
            <person name="Markiewicz E."/>
            <person name="Oyono O.L."/>
            <person name="Patti C."/>
            <person name="Phunkhang P."/>
            <person name="Pierre F."/>
            <person name="Priest M."/>
            <person name="Raghuraman S."/>
            <person name="Rege F."/>
            <person name="Reyes R."/>
            <person name="Rise C."/>
            <person name="Rogov P."/>
            <person name="Ross K."/>
            <person name="Ryan E."/>
            <person name="Settipalli S."/>
            <person name="Shea T."/>
            <person name="Sherpa N."/>
            <person name="Shi L."/>
            <person name="Shih D."/>
            <person name="Sparrow T."/>
            <person name="Spaulding J."/>
            <person name="Stalker J."/>
            <person name="Stange-Thomann N."/>
            <person name="Stavropoulos S."/>
            <person name="Stone C."/>
            <person name="Strader C."/>
            <person name="Tesfaye S."/>
            <person name="Thomson T."/>
            <person name="Thoulutsang Y."/>
            <person name="Thoulutsang D."/>
            <person name="Topham K."/>
            <person name="Topping I."/>
            <person name="Tsamla T."/>
            <person name="Vassiliev H."/>
            <person name="Vo A."/>
            <person name="Wangchuk T."/>
            <person name="Wangdi T."/>
            <person name="Weiand M."/>
            <person name="Wilkinson J."/>
            <person name="Wilson A."/>
            <person name="Yadav S."/>
            <person name="Young G."/>
            <person name="Yu Q."/>
            <person name="Zembek L."/>
            <person name="Zhong D."/>
            <person name="Zimmer A."/>
            <person name="Zwirko Z."/>
            <person name="Jaffe D.B."/>
            <person name="Alvarez P."/>
            <person name="Brockman W."/>
            <person name="Butler J."/>
            <person name="Chin C."/>
            <person name="Gnerre S."/>
            <person name="Grabherr M."/>
            <person name="Kleber M."/>
            <person name="Mauceli E."/>
            <person name="MacCallum I."/>
        </authorList>
    </citation>
    <scope>NUCLEOTIDE SEQUENCE [LARGE SCALE GENOMIC DNA]</scope>
    <source>
        <strain evidence="3">Tucson 15081-1352.22</strain>
    </source>
</reference>
<dbReference type="AlphaFoldDB" id="B4L686"/>
<dbReference type="OMA" id="TDCDVFY"/>
<keyword evidence="1" id="KW-0472">Membrane</keyword>
<dbReference type="eggNOG" id="ENOG502TDWH">
    <property type="taxonomic scope" value="Eukaryota"/>
</dbReference>
<dbReference type="InParanoid" id="B4L686"/>
<name>B4L686_DROMO</name>
<organism evidence="2 3">
    <name type="scientific">Drosophila mojavensis</name>
    <name type="common">Fruit fly</name>
    <dbReference type="NCBI Taxonomy" id="7230"/>
    <lineage>
        <taxon>Eukaryota</taxon>
        <taxon>Metazoa</taxon>
        <taxon>Ecdysozoa</taxon>
        <taxon>Arthropoda</taxon>
        <taxon>Hexapoda</taxon>
        <taxon>Insecta</taxon>
        <taxon>Pterygota</taxon>
        <taxon>Neoptera</taxon>
        <taxon>Endopterygota</taxon>
        <taxon>Diptera</taxon>
        <taxon>Brachycera</taxon>
        <taxon>Muscomorpha</taxon>
        <taxon>Ephydroidea</taxon>
        <taxon>Drosophilidae</taxon>
        <taxon>Drosophila</taxon>
    </lineage>
</organism>
<dbReference type="PhylomeDB" id="B4L686"/>
<keyword evidence="1" id="KW-1133">Transmembrane helix</keyword>
<keyword evidence="1" id="KW-0812">Transmembrane</keyword>
<dbReference type="KEGG" id="dmo:Dmoj_GI16323"/>
<dbReference type="HOGENOM" id="CLU_2136105_0_0_1"/>
<sequence>MCEVQMLLEDLGHTFTKFKEQRRVEMLRLVGQVRCCECGHKMRMLEAQKSVYRFSMGRRKFLAICVLFLLLLAMMWIYMTRRYNQVAALGSGACVATYFFTHNGCDIYA</sequence>